<dbReference type="Pfam" id="PF00078">
    <property type="entry name" value="RVT_1"/>
    <property type="match status" value="1"/>
</dbReference>
<dbReference type="AlphaFoldDB" id="A0A8T1ZG19"/>
<evidence type="ECO:0000313" key="3">
    <source>
        <dbReference type="Proteomes" id="UP000694251"/>
    </source>
</evidence>
<dbReference type="InterPro" id="IPR044730">
    <property type="entry name" value="RNase_H-like_dom_plant"/>
</dbReference>
<protein>
    <submittedName>
        <fullName evidence="2">Ribonuclease H domain</fullName>
    </submittedName>
</protein>
<dbReference type="Pfam" id="PF13966">
    <property type="entry name" value="zf-RVT"/>
    <property type="match status" value="1"/>
</dbReference>
<dbReference type="CDD" id="cd06222">
    <property type="entry name" value="RNase_H_like"/>
    <property type="match status" value="1"/>
</dbReference>
<dbReference type="GO" id="GO:0004523">
    <property type="term" value="F:RNA-DNA hybrid ribonuclease activity"/>
    <property type="evidence" value="ECO:0007669"/>
    <property type="project" value="InterPro"/>
</dbReference>
<accession>A0A8T1ZG19</accession>
<dbReference type="InterPro" id="IPR002156">
    <property type="entry name" value="RNaseH_domain"/>
</dbReference>
<sequence>MMGIGYGPNDIWEESERGMEEIATNYFKELFKVSNTNGIADMVNEVPPVITENMNKELTKEVTEKEVRKALFSMHPEKTPGPDGRLITDNILLAQEMFHGLQTNRMCRTDFLAIKTDMSKAYDMIEWDFLEAVMTRLGFDSAWVSWIMWSVSSVSYQVLLNGEPRGNIIPNRGLRQGDPLSPYLFILCTEVLIANINKAEREKKLTGIKIAKRSPAISHLLFADDSLFFCKADSEQCKTVMNIIGNYGKASGQEISFSKSSVMFGKRVANQKKDQLKNILGITKEGGMGTYLGIPESLGGSKSGKETMIKSVALALPTYVMSCFKLPQELTSKLTSAISNYWWSSNGRDRGIHWIAWEKMCKDKEEGGLGFHSLDTFNDAMLAKQYWRLIQYPNSLVARVLKGRYFRNIHPLHAKKPNSPSFGWKSIFSTKRLVTMGARWSIGSGFNLSVWRDPWIPDVNPRPANGRGKSLLPSLMVNHLINPVSKEWHLPILQEYLDPVDIQFIRGLTISQVYKPDRLIWHHTKSGRYTVKSGYQVAREMTEPIEWGPNYKSLQAQAWKIKCPPKIKHFLWQIASGALAVTSKLAHRGIQCDIICKRCELAEETINHALFECSHSQKIWELSTIPTASGSFPLSSELSNLDYLYWRLPSTLDGGEKTNLYAWILWFIWKDRNKKVFKGLQSDPTDILNHALSEKSLWEEAQLEPIETSPITETMESPVQTIRCRIDGSWKNSDPTMGIGWWCFQGTEQTILLGAKCLRRCPSPLHSEMEALIWAMKNILSRRIDCQAFETDCSELISMIQSPDEWPAFSNLLDEFGLLRAYFPFFSLSLISRLCNVKADCSARSSRLLFSEISFVDSFPPNWTTNLGVIY</sequence>
<gene>
    <name evidence="2" type="ORF">ISN44_As11g030690</name>
</gene>
<dbReference type="PROSITE" id="PS50878">
    <property type="entry name" value="RT_POL"/>
    <property type="match status" value="1"/>
</dbReference>
<reference evidence="2 3" key="1">
    <citation type="submission" date="2020-12" db="EMBL/GenBank/DDBJ databases">
        <title>Concerted genomic and epigenomic changes stabilize Arabidopsis allopolyploids.</title>
        <authorList>
            <person name="Chen Z."/>
        </authorList>
    </citation>
    <scope>NUCLEOTIDE SEQUENCE [LARGE SCALE GENOMIC DNA]</scope>
    <source>
        <strain evidence="2">As9502</strain>
        <tissue evidence="2">Leaf</tissue>
    </source>
</reference>
<dbReference type="InterPro" id="IPR000477">
    <property type="entry name" value="RT_dom"/>
</dbReference>
<dbReference type="Proteomes" id="UP000694251">
    <property type="component" value="Chromosome 11"/>
</dbReference>
<dbReference type="OrthoDB" id="1100063at2759"/>
<dbReference type="PANTHER" id="PTHR33116:SF86">
    <property type="entry name" value="REVERSE TRANSCRIPTASE DOMAIN-CONTAINING PROTEIN"/>
    <property type="match status" value="1"/>
</dbReference>
<dbReference type="InterPro" id="IPR026960">
    <property type="entry name" value="RVT-Znf"/>
</dbReference>
<name>A0A8T1ZG19_ARASU</name>
<feature type="domain" description="Reverse transcriptase" evidence="1">
    <location>
        <begin position="20"/>
        <end position="284"/>
    </location>
</feature>
<evidence type="ECO:0000259" key="1">
    <source>
        <dbReference type="PROSITE" id="PS50878"/>
    </source>
</evidence>
<comment type="caution">
    <text evidence="2">The sequence shown here is derived from an EMBL/GenBank/DDBJ whole genome shotgun (WGS) entry which is preliminary data.</text>
</comment>
<proteinExistence type="predicted"/>
<dbReference type="GO" id="GO:0003676">
    <property type="term" value="F:nucleic acid binding"/>
    <property type="evidence" value="ECO:0007669"/>
    <property type="project" value="InterPro"/>
</dbReference>
<dbReference type="CDD" id="cd01650">
    <property type="entry name" value="RT_nLTR_like"/>
    <property type="match status" value="1"/>
</dbReference>
<evidence type="ECO:0000313" key="2">
    <source>
        <dbReference type="EMBL" id="KAG7557068.1"/>
    </source>
</evidence>
<dbReference type="Pfam" id="PF13456">
    <property type="entry name" value="RVT_3"/>
    <property type="match status" value="1"/>
</dbReference>
<dbReference type="PANTHER" id="PTHR33116">
    <property type="entry name" value="REVERSE TRANSCRIPTASE ZINC-BINDING DOMAIN-CONTAINING PROTEIN-RELATED-RELATED"/>
    <property type="match status" value="1"/>
</dbReference>
<keyword evidence="3" id="KW-1185">Reference proteome</keyword>
<organism evidence="2 3">
    <name type="scientific">Arabidopsis suecica</name>
    <name type="common">Swedish thale-cress</name>
    <name type="synonym">Cardaminopsis suecica</name>
    <dbReference type="NCBI Taxonomy" id="45249"/>
    <lineage>
        <taxon>Eukaryota</taxon>
        <taxon>Viridiplantae</taxon>
        <taxon>Streptophyta</taxon>
        <taxon>Embryophyta</taxon>
        <taxon>Tracheophyta</taxon>
        <taxon>Spermatophyta</taxon>
        <taxon>Magnoliopsida</taxon>
        <taxon>eudicotyledons</taxon>
        <taxon>Gunneridae</taxon>
        <taxon>Pentapetalae</taxon>
        <taxon>rosids</taxon>
        <taxon>malvids</taxon>
        <taxon>Brassicales</taxon>
        <taxon>Brassicaceae</taxon>
        <taxon>Camelineae</taxon>
        <taxon>Arabidopsis</taxon>
    </lineage>
</organism>
<dbReference type="EMBL" id="JAEFBJ010000011">
    <property type="protein sequence ID" value="KAG7557068.1"/>
    <property type="molecule type" value="Genomic_DNA"/>
</dbReference>